<feature type="domain" description="Peptidase M16C associated" evidence="1">
    <location>
        <begin position="461"/>
        <end position="706"/>
    </location>
</feature>
<organism evidence="2 3">
    <name type="scientific">Litoribacillus peritrichatus</name>
    <dbReference type="NCBI Taxonomy" id="718191"/>
    <lineage>
        <taxon>Bacteria</taxon>
        <taxon>Pseudomonadati</taxon>
        <taxon>Pseudomonadota</taxon>
        <taxon>Gammaproteobacteria</taxon>
        <taxon>Oceanospirillales</taxon>
        <taxon>Oceanospirillaceae</taxon>
        <taxon>Litoribacillus</taxon>
    </lineage>
</organism>
<dbReference type="InterPro" id="IPR007863">
    <property type="entry name" value="Peptidase_M16_C"/>
</dbReference>
<dbReference type="InterPro" id="IPR011249">
    <property type="entry name" value="Metalloenz_LuxS/M16"/>
</dbReference>
<reference evidence="3" key="1">
    <citation type="journal article" date="2019" name="Int. J. Syst. Evol. Microbiol.">
        <title>The Global Catalogue of Microorganisms (GCM) 10K type strain sequencing project: providing services to taxonomists for standard genome sequencing and annotation.</title>
        <authorList>
            <consortium name="The Broad Institute Genomics Platform"/>
            <consortium name="The Broad Institute Genome Sequencing Center for Infectious Disease"/>
            <person name="Wu L."/>
            <person name="Ma J."/>
        </authorList>
    </citation>
    <scope>NUCLEOTIDE SEQUENCE [LARGE SCALE GENOMIC DNA]</scope>
    <source>
        <strain evidence="3">JCM 17551</strain>
    </source>
</reference>
<dbReference type="PANTHER" id="PTHR43016:SF13">
    <property type="entry name" value="PRESEQUENCE PROTEASE, MITOCHONDRIAL"/>
    <property type="match status" value="1"/>
</dbReference>
<dbReference type="InterPro" id="IPR011765">
    <property type="entry name" value="Pept_M16_N"/>
</dbReference>
<accession>A0ABP7N319</accession>
<dbReference type="Pfam" id="PF00675">
    <property type="entry name" value="Peptidase_M16"/>
    <property type="match status" value="1"/>
</dbReference>
<dbReference type="Pfam" id="PF05193">
    <property type="entry name" value="Peptidase_M16_C"/>
    <property type="match status" value="1"/>
</dbReference>
<name>A0ABP7N319_9GAMM</name>
<dbReference type="Gene3D" id="3.30.830.10">
    <property type="entry name" value="Metalloenzyme, LuxS/M16 peptidase-like"/>
    <property type="match status" value="4"/>
</dbReference>
<dbReference type="PANTHER" id="PTHR43016">
    <property type="entry name" value="PRESEQUENCE PROTEASE"/>
    <property type="match status" value="1"/>
</dbReference>
<dbReference type="Pfam" id="PF08367">
    <property type="entry name" value="M16C_assoc"/>
    <property type="match status" value="1"/>
</dbReference>
<dbReference type="InterPro" id="IPR013578">
    <property type="entry name" value="Peptidase_M16C_assoc"/>
</dbReference>
<comment type="caution">
    <text evidence="2">The sequence shown here is derived from an EMBL/GenBank/DDBJ whole genome shotgun (WGS) entry which is preliminary data.</text>
</comment>
<proteinExistence type="predicted"/>
<dbReference type="EMBL" id="BAABBN010000012">
    <property type="protein sequence ID" value="GAA3934472.1"/>
    <property type="molecule type" value="Genomic_DNA"/>
</dbReference>
<evidence type="ECO:0000259" key="1">
    <source>
        <dbReference type="SMART" id="SM01264"/>
    </source>
</evidence>
<dbReference type="SUPFAM" id="SSF63411">
    <property type="entry name" value="LuxS/MPP-like metallohydrolase"/>
    <property type="match status" value="4"/>
</dbReference>
<dbReference type="SMART" id="SM01264">
    <property type="entry name" value="M16C_associated"/>
    <property type="match status" value="1"/>
</dbReference>
<dbReference type="Pfam" id="PF22516">
    <property type="entry name" value="PreP_C"/>
    <property type="match status" value="1"/>
</dbReference>
<dbReference type="RefSeq" id="WP_344799774.1">
    <property type="nucleotide sequence ID" value="NZ_BAABBN010000012.1"/>
</dbReference>
<evidence type="ECO:0000313" key="3">
    <source>
        <dbReference type="Proteomes" id="UP001501565"/>
    </source>
</evidence>
<keyword evidence="3" id="KW-1185">Reference proteome</keyword>
<dbReference type="InterPro" id="IPR055130">
    <property type="entry name" value="PreP_C"/>
</dbReference>
<gene>
    <name evidence="2" type="ORF">GCM10022277_33820</name>
</gene>
<protein>
    <submittedName>
        <fullName evidence="2">Insulinase family protein</fullName>
    </submittedName>
</protein>
<dbReference type="Proteomes" id="UP001501565">
    <property type="component" value="Unassembled WGS sequence"/>
</dbReference>
<evidence type="ECO:0000313" key="2">
    <source>
        <dbReference type="EMBL" id="GAA3934472.1"/>
    </source>
</evidence>
<sequence>MTTGSSFKLLSSREIDSLHVTLETYEHTKTGARHYHLATENKENVFLVALKTVPTDSTGVAHILEHTSLCGSERFPVRDPFFMMIRRSLNSFMNAFTSSDWTAYPFASQNRKDFDNLLEVYLDAVFFANLHPLDFAQEGCRVEVKDPKNPKDSELEFKGVVFNEMKGAMSSSVSRLWHTMSSHLYQTTTYHHNSGGEPENIPDLTYDELKLFYKKHYHPSNAVFMTFGDIPATEHQQKFETLVLSRFDRSEESIHVGSETRFTQPVHVEGTYGSADPNDQTSVVIGWLLGASTDLEELLSAQFVSNLLLDNSSSPLRKYLETSKIAETPSPLCGLEDSNQEMAFLCGMEGIDPSNAQQFESEVMALFERLADQGVPLEQQEAVLHQLEVSQREVGGDGYPYGLQLILSSLAASMHGVNPADILDIDPVLTELREKIQDPDYIKGLIRHFFLDNKHRVTLTMKPSEDDLLRAKQLEKARLAELKSTLSDDQLQALIDTAQQLKERQEQEDDISILPKVELSDIHSDIPRHDPEVDPDIALSSYVCGTNGIAYHQVVFDLPELNEEEQSWLSLYTSMITEVGYGEYAYDEAQLRQSQTVGSLSAYSSLMANTGSEFSVQGYIHFSGKALNTKVDDFVKLLNQVVHNARFDEAERVWELLLQMKHRKHQSVTGSGHSYAMLAASAAWSPLSAINHRLGGLTGVHQLMEDVKDISCLERVLPILQSIHQKVIASPMRIAAMSDGQGLPLLQEAIKSEWQAGSNFNQGVTDITLNVQPASRKQLWATNTQVNFVSRAYKSAMHTDDDAAALTVLSSVLRNGYLHRAIREQGGAYGGGASQDSASGVFRFYSYRDPRLAETLDDFTKAVEWFLSKEHGFEPIEEAILGVIGSIDKPGSPAGEARQDFHNRLMGRSYKDRHEFRDRVLAIDEAELKRVAKKYLLGAEYSEAVITSEENAKALNQAEWDVFTV</sequence>